<feature type="domain" description="VTT" evidence="8">
    <location>
        <begin position="93"/>
        <end position="209"/>
    </location>
</feature>
<comment type="subcellular location">
    <subcellularLocation>
        <location evidence="1">Cell membrane</location>
        <topology evidence="1">Multi-pass membrane protein</topology>
    </subcellularLocation>
</comment>
<keyword evidence="10" id="KW-1185">Reference proteome</keyword>
<dbReference type="Proteomes" id="UP000538147">
    <property type="component" value="Unassembled WGS sequence"/>
</dbReference>
<accession>A0A841LBV7</accession>
<name>A0A841LBV7_9SPHN</name>
<dbReference type="EMBL" id="JACIIV010000004">
    <property type="protein sequence ID" value="MBB6226478.1"/>
    <property type="molecule type" value="Genomic_DNA"/>
</dbReference>
<keyword evidence="5 7" id="KW-0472">Membrane</keyword>
<feature type="transmembrane region" description="Helical" evidence="7">
    <location>
        <begin position="36"/>
        <end position="55"/>
    </location>
</feature>
<keyword evidence="2" id="KW-1003">Cell membrane</keyword>
<sequence length="243" mass="24844">MTRDNDHEQSDLPEPMMPGQSAPAPRPSPRLSPRRGWLLLAAGLVAAILLPYLALEGLVTTSGAAWLESVRARPATAAAAIIALLAADIVLPVPSSIVGVFAGGVLGFARGAVVLWAGLMAGCLLGYWLGARPGRRLAGRVVGGAQVAALQRAFGRFGPLALVLARGVPVLAEASVIAAGAARLDLRLFLLATAAANVIVALAYAGLGAAAAGSGSFVMVFTGLVAIPALAWAFWTRFARRPE</sequence>
<feature type="transmembrane region" description="Helical" evidence="7">
    <location>
        <begin position="113"/>
        <end position="130"/>
    </location>
</feature>
<gene>
    <name evidence="9" type="ORF">FHS79_000635</name>
</gene>
<evidence type="ECO:0000313" key="9">
    <source>
        <dbReference type="EMBL" id="MBB6226478.1"/>
    </source>
</evidence>
<feature type="region of interest" description="Disordered" evidence="6">
    <location>
        <begin position="1"/>
        <end position="30"/>
    </location>
</feature>
<evidence type="ECO:0000256" key="3">
    <source>
        <dbReference type="ARBA" id="ARBA00022692"/>
    </source>
</evidence>
<evidence type="ECO:0000256" key="7">
    <source>
        <dbReference type="SAM" id="Phobius"/>
    </source>
</evidence>
<protein>
    <submittedName>
        <fullName evidence="9">Putative membrane protein YdjX (TVP38/TMEM64 family)</fullName>
    </submittedName>
</protein>
<dbReference type="InterPro" id="IPR051311">
    <property type="entry name" value="DedA_domain"/>
</dbReference>
<dbReference type="InterPro" id="IPR032816">
    <property type="entry name" value="VTT_dom"/>
</dbReference>
<evidence type="ECO:0000256" key="1">
    <source>
        <dbReference type="ARBA" id="ARBA00004651"/>
    </source>
</evidence>
<evidence type="ECO:0000256" key="5">
    <source>
        <dbReference type="ARBA" id="ARBA00023136"/>
    </source>
</evidence>
<feature type="transmembrane region" description="Helical" evidence="7">
    <location>
        <begin position="75"/>
        <end position="101"/>
    </location>
</feature>
<evidence type="ECO:0000256" key="2">
    <source>
        <dbReference type="ARBA" id="ARBA00022475"/>
    </source>
</evidence>
<keyword evidence="4 7" id="KW-1133">Transmembrane helix</keyword>
<dbReference type="Pfam" id="PF09335">
    <property type="entry name" value="VTT_dom"/>
    <property type="match status" value="1"/>
</dbReference>
<evidence type="ECO:0000259" key="8">
    <source>
        <dbReference type="Pfam" id="PF09335"/>
    </source>
</evidence>
<feature type="transmembrane region" description="Helical" evidence="7">
    <location>
        <begin position="188"/>
        <end position="211"/>
    </location>
</feature>
<keyword evidence="3 7" id="KW-0812">Transmembrane</keyword>
<organism evidence="9 10">
    <name type="scientific">Polymorphobacter multimanifer</name>
    <dbReference type="NCBI Taxonomy" id="1070431"/>
    <lineage>
        <taxon>Bacteria</taxon>
        <taxon>Pseudomonadati</taxon>
        <taxon>Pseudomonadota</taxon>
        <taxon>Alphaproteobacteria</taxon>
        <taxon>Sphingomonadales</taxon>
        <taxon>Sphingosinicellaceae</taxon>
        <taxon>Polymorphobacter</taxon>
    </lineage>
</organism>
<evidence type="ECO:0000256" key="6">
    <source>
        <dbReference type="SAM" id="MobiDB-lite"/>
    </source>
</evidence>
<feature type="transmembrane region" description="Helical" evidence="7">
    <location>
        <begin position="217"/>
        <end position="235"/>
    </location>
</feature>
<dbReference type="PANTHER" id="PTHR42709">
    <property type="entry name" value="ALKALINE PHOSPHATASE LIKE PROTEIN"/>
    <property type="match status" value="1"/>
</dbReference>
<evidence type="ECO:0000256" key="4">
    <source>
        <dbReference type="ARBA" id="ARBA00022989"/>
    </source>
</evidence>
<dbReference type="PANTHER" id="PTHR42709:SF6">
    <property type="entry name" value="UNDECAPRENYL PHOSPHATE TRANSPORTER A"/>
    <property type="match status" value="1"/>
</dbReference>
<dbReference type="RefSeq" id="WP_184195274.1">
    <property type="nucleotide sequence ID" value="NZ_BMOX01000116.1"/>
</dbReference>
<proteinExistence type="predicted"/>
<reference evidence="9 10" key="1">
    <citation type="submission" date="2020-08" db="EMBL/GenBank/DDBJ databases">
        <title>Genomic Encyclopedia of Type Strains, Phase IV (KMG-IV): sequencing the most valuable type-strain genomes for metagenomic binning, comparative biology and taxonomic classification.</title>
        <authorList>
            <person name="Goeker M."/>
        </authorList>
    </citation>
    <scope>NUCLEOTIDE SEQUENCE [LARGE SCALE GENOMIC DNA]</scope>
    <source>
        <strain evidence="9 10">DSM 102189</strain>
    </source>
</reference>
<comment type="caution">
    <text evidence="9">The sequence shown here is derived from an EMBL/GenBank/DDBJ whole genome shotgun (WGS) entry which is preliminary data.</text>
</comment>
<dbReference type="GO" id="GO:0005886">
    <property type="term" value="C:plasma membrane"/>
    <property type="evidence" value="ECO:0007669"/>
    <property type="project" value="UniProtKB-SubCell"/>
</dbReference>
<dbReference type="AlphaFoldDB" id="A0A841LBV7"/>
<evidence type="ECO:0000313" key="10">
    <source>
        <dbReference type="Proteomes" id="UP000538147"/>
    </source>
</evidence>
<feature type="compositionally biased region" description="Basic and acidic residues" evidence="6">
    <location>
        <begin position="1"/>
        <end position="10"/>
    </location>
</feature>